<dbReference type="GO" id="GO:0061599">
    <property type="term" value="F:molybdopterin molybdotransferase activity"/>
    <property type="evidence" value="ECO:0007669"/>
    <property type="project" value="UniProtKB-UniRule"/>
</dbReference>
<dbReference type="InterPro" id="IPR038987">
    <property type="entry name" value="MoeA-like"/>
</dbReference>
<dbReference type="Gene3D" id="3.90.105.10">
    <property type="entry name" value="Molybdopterin biosynthesis moea protein, domain 2"/>
    <property type="match status" value="1"/>
</dbReference>
<keyword evidence="3 5" id="KW-0500">Molybdenum</keyword>
<sequence>MSAHRHEATDWDEARRIVGETVLRSPVARVPLLDARGCVLDHAVVASRPLPHYDSSAMDGWAVRGPGPWRLGAGSAAPIVTGAAVPEWSDAVLATEQGSEAGGLLTASVELPPGRHIRRAGDEVPAGGVLVDSGTRLTPAHLALLAIAGVDALDARGPCPVDLVFTGDEVDTEGVPRAGRVRDAFTPLLPAFVELSGGVVGDILRRGDDDEAIAEALSAGSAPIRVTTGGTGHSRADAVRRALDLIGATTLVDGVDMRPGHPTILAVLPGGALVVALPGNPLAALLAALSFLPPAFDAAADATVRPLREGVLGEPLGRAETTMLVPVARGEGGWRAAASIRSHMLAGLAASEAVAVVPARRSRAGDSVRLLPLPW</sequence>
<keyword evidence="5" id="KW-0808">Transferase</keyword>
<gene>
    <name evidence="7" type="ORF">GSU10_04040</name>
</gene>
<evidence type="ECO:0000313" key="7">
    <source>
        <dbReference type="EMBL" id="QHC54894.1"/>
    </source>
</evidence>
<dbReference type="Gene3D" id="3.40.980.10">
    <property type="entry name" value="MoaB/Mog-like domain"/>
    <property type="match status" value="1"/>
</dbReference>
<keyword evidence="5" id="KW-0460">Magnesium</keyword>
<dbReference type="Gene3D" id="2.40.340.10">
    <property type="entry name" value="MoeA, C-terminal, domain IV"/>
    <property type="match status" value="1"/>
</dbReference>
<dbReference type="KEGG" id="rte:GSU10_04040"/>
<dbReference type="InterPro" id="IPR001453">
    <property type="entry name" value="MoaB/Mog_dom"/>
</dbReference>
<dbReference type="GO" id="GO:0006777">
    <property type="term" value="P:Mo-molybdopterin cofactor biosynthetic process"/>
    <property type="evidence" value="ECO:0007669"/>
    <property type="project" value="UniProtKB-UniRule"/>
</dbReference>
<dbReference type="EMBL" id="CP047186">
    <property type="protein sequence ID" value="QHC54894.1"/>
    <property type="molecule type" value="Genomic_DNA"/>
</dbReference>
<evidence type="ECO:0000256" key="4">
    <source>
        <dbReference type="ARBA" id="ARBA00047317"/>
    </source>
</evidence>
<dbReference type="GO" id="GO:0005829">
    <property type="term" value="C:cytosol"/>
    <property type="evidence" value="ECO:0007669"/>
    <property type="project" value="TreeGrafter"/>
</dbReference>
<dbReference type="AlphaFoldDB" id="A0AAE6RHL1"/>
<keyword evidence="5" id="KW-0501">Molybdenum cofactor biosynthesis</keyword>
<name>A0AAE6RHL1_9MICO</name>
<dbReference type="EC" id="2.10.1.1" evidence="5"/>
<dbReference type="SUPFAM" id="SSF53218">
    <property type="entry name" value="Molybdenum cofactor biosynthesis proteins"/>
    <property type="match status" value="1"/>
</dbReference>
<dbReference type="SMART" id="SM00852">
    <property type="entry name" value="MoCF_biosynth"/>
    <property type="match status" value="1"/>
</dbReference>
<dbReference type="Proteomes" id="UP000465031">
    <property type="component" value="Chromosome"/>
</dbReference>
<accession>A0AAE6RHL1</accession>
<dbReference type="InterPro" id="IPR036135">
    <property type="entry name" value="MoeA_linker/N_sf"/>
</dbReference>
<evidence type="ECO:0000256" key="2">
    <source>
        <dbReference type="ARBA" id="ARBA00010763"/>
    </source>
</evidence>
<dbReference type="GO" id="GO:0046872">
    <property type="term" value="F:metal ion binding"/>
    <property type="evidence" value="ECO:0007669"/>
    <property type="project" value="UniProtKB-UniRule"/>
</dbReference>
<keyword evidence="5" id="KW-0479">Metal-binding</keyword>
<dbReference type="Gene3D" id="2.170.190.11">
    <property type="entry name" value="Molybdopterin biosynthesis moea protein, domain 3"/>
    <property type="match status" value="1"/>
</dbReference>
<dbReference type="InterPro" id="IPR005110">
    <property type="entry name" value="MoeA_linker/N"/>
</dbReference>
<feature type="domain" description="MoaB/Mog" evidence="6">
    <location>
        <begin position="162"/>
        <end position="298"/>
    </location>
</feature>
<dbReference type="InterPro" id="IPR036688">
    <property type="entry name" value="MoeA_C_domain_IV_sf"/>
</dbReference>
<dbReference type="RefSeq" id="WP_132504476.1">
    <property type="nucleotide sequence ID" value="NZ_CP047186.1"/>
</dbReference>
<comment type="cofactor">
    <cofactor evidence="5">
        <name>Mg(2+)</name>
        <dbReference type="ChEBI" id="CHEBI:18420"/>
    </cofactor>
</comment>
<evidence type="ECO:0000259" key="6">
    <source>
        <dbReference type="SMART" id="SM00852"/>
    </source>
</evidence>
<evidence type="ECO:0000256" key="3">
    <source>
        <dbReference type="ARBA" id="ARBA00022505"/>
    </source>
</evidence>
<dbReference type="Pfam" id="PF00994">
    <property type="entry name" value="MoCF_biosynth"/>
    <property type="match status" value="1"/>
</dbReference>
<dbReference type="CDD" id="cd00887">
    <property type="entry name" value="MoeA"/>
    <property type="match status" value="1"/>
</dbReference>
<dbReference type="Pfam" id="PF03453">
    <property type="entry name" value="MoeA_N"/>
    <property type="match status" value="1"/>
</dbReference>
<evidence type="ECO:0000256" key="1">
    <source>
        <dbReference type="ARBA" id="ARBA00002901"/>
    </source>
</evidence>
<dbReference type="PANTHER" id="PTHR10192:SF5">
    <property type="entry name" value="GEPHYRIN"/>
    <property type="match status" value="1"/>
</dbReference>
<evidence type="ECO:0000256" key="5">
    <source>
        <dbReference type="RuleBase" id="RU365090"/>
    </source>
</evidence>
<proteinExistence type="inferred from homology"/>
<evidence type="ECO:0000313" key="8">
    <source>
        <dbReference type="Proteomes" id="UP000465031"/>
    </source>
</evidence>
<reference evidence="8" key="1">
    <citation type="submission" date="2019-12" db="EMBL/GenBank/DDBJ databases">
        <title>Complete and draft genome sequences of new strains and members of some known species of the genus Rathayibacter isolated from plants.</title>
        <authorList>
            <person name="Tarlachkov S.V."/>
            <person name="Starodumova I.P."/>
            <person name="Dorofeeva L.V."/>
            <person name="Prisyazhnaya N.V."/>
            <person name="Leyn S."/>
            <person name="Zlamal J."/>
            <person name="Elan M."/>
            <person name="Osterman A.L."/>
            <person name="Nadler S."/>
            <person name="Subbotin S.A."/>
            <person name="Evtushenko L.I."/>
        </authorList>
    </citation>
    <scope>NUCLEOTIDE SEQUENCE [LARGE SCALE GENOMIC DNA]</scope>
    <source>
        <strain evidence="8">VKM Ac-2761</strain>
    </source>
</reference>
<comment type="similarity">
    <text evidence="2 5">Belongs to the MoeA family.</text>
</comment>
<comment type="function">
    <text evidence="1 5">Catalyzes the insertion of molybdate into adenylated molybdopterin with the concomitant release of AMP.</text>
</comment>
<organism evidence="7 8">
    <name type="scientific">Rathayibacter tanaceti</name>
    <dbReference type="NCBI Taxonomy" id="1671680"/>
    <lineage>
        <taxon>Bacteria</taxon>
        <taxon>Bacillati</taxon>
        <taxon>Actinomycetota</taxon>
        <taxon>Actinomycetes</taxon>
        <taxon>Micrococcales</taxon>
        <taxon>Microbacteriaceae</taxon>
        <taxon>Rathayibacter</taxon>
    </lineage>
</organism>
<comment type="catalytic activity">
    <reaction evidence="4">
        <text>adenylyl-molybdopterin + molybdate = Mo-molybdopterin + AMP + H(+)</text>
        <dbReference type="Rhea" id="RHEA:35047"/>
        <dbReference type="ChEBI" id="CHEBI:15378"/>
        <dbReference type="ChEBI" id="CHEBI:36264"/>
        <dbReference type="ChEBI" id="CHEBI:62727"/>
        <dbReference type="ChEBI" id="CHEBI:71302"/>
        <dbReference type="ChEBI" id="CHEBI:456215"/>
        <dbReference type="EC" id="2.10.1.1"/>
    </reaction>
</comment>
<dbReference type="PANTHER" id="PTHR10192">
    <property type="entry name" value="MOLYBDOPTERIN BIOSYNTHESIS PROTEIN"/>
    <property type="match status" value="1"/>
</dbReference>
<comment type="pathway">
    <text evidence="5">Cofactor biosynthesis; molybdopterin biosynthesis.</text>
</comment>
<protein>
    <recommendedName>
        <fullName evidence="5">Molybdopterin molybdenumtransferase</fullName>
        <ecNumber evidence="5">2.10.1.1</ecNumber>
    </recommendedName>
</protein>
<dbReference type="SUPFAM" id="SSF63882">
    <property type="entry name" value="MoeA N-terminal region -like"/>
    <property type="match status" value="1"/>
</dbReference>
<dbReference type="InterPro" id="IPR036425">
    <property type="entry name" value="MoaB/Mog-like_dom_sf"/>
</dbReference>